<accession>A0ABT7SIQ3</accession>
<proteinExistence type="predicted"/>
<evidence type="ECO:0008006" key="3">
    <source>
        <dbReference type="Google" id="ProtNLM"/>
    </source>
</evidence>
<dbReference type="RefSeq" id="WP_289456134.1">
    <property type="nucleotide sequence ID" value="NZ_JAUCGQ010000002.1"/>
</dbReference>
<dbReference type="EMBL" id="JAUCGQ010000002">
    <property type="protein sequence ID" value="MDM7856062.1"/>
    <property type="molecule type" value="Genomic_DNA"/>
</dbReference>
<evidence type="ECO:0000313" key="1">
    <source>
        <dbReference type="EMBL" id="MDM7856062.1"/>
    </source>
</evidence>
<gene>
    <name evidence="1" type="ORF">QRT04_14085</name>
</gene>
<name>A0ABT7SIQ3_9CELL</name>
<evidence type="ECO:0000313" key="2">
    <source>
        <dbReference type="Proteomes" id="UP001529338"/>
    </source>
</evidence>
<protein>
    <recommendedName>
        <fullName evidence="3">EF-hand domain-containing protein</fullName>
    </recommendedName>
</protein>
<reference evidence="1 2" key="1">
    <citation type="submission" date="2023-06" db="EMBL/GenBank/DDBJ databases">
        <title>Cellulomonas sp. MW4 Whole genome sequence.</title>
        <authorList>
            <person name="Park S."/>
        </authorList>
    </citation>
    <scope>NUCLEOTIDE SEQUENCE [LARGE SCALE GENOMIC DNA]</scope>
    <source>
        <strain evidence="1 2">MW4</strain>
    </source>
</reference>
<keyword evidence="2" id="KW-1185">Reference proteome</keyword>
<dbReference type="Proteomes" id="UP001529338">
    <property type="component" value="Unassembled WGS sequence"/>
</dbReference>
<comment type="caution">
    <text evidence="1">The sequence shown here is derived from an EMBL/GenBank/DDBJ whole genome shotgun (WGS) entry which is preliminary data.</text>
</comment>
<organism evidence="1 2">
    <name type="scientific">Cellulomonas alba</name>
    <dbReference type="NCBI Taxonomy" id="3053467"/>
    <lineage>
        <taxon>Bacteria</taxon>
        <taxon>Bacillati</taxon>
        <taxon>Actinomycetota</taxon>
        <taxon>Actinomycetes</taxon>
        <taxon>Micrococcales</taxon>
        <taxon>Cellulomonadaceae</taxon>
        <taxon>Cellulomonas</taxon>
    </lineage>
</organism>
<sequence>MAVLVGIVLALIVAAAVLLVASVAAGPRDVDESPWQAFRRGWASRHETEGEAAAAASAEPVDLSLTEFLSATAERGEGYLQVDELADTLSRARDRVPGLRRG</sequence>